<evidence type="ECO:0000256" key="3">
    <source>
        <dbReference type="ARBA" id="ARBA00023004"/>
    </source>
</evidence>
<dbReference type="STRING" id="1891671.SAMN06295885_3082"/>
<gene>
    <name evidence="6" type="ORF">SAMN06295885_3082</name>
</gene>
<dbReference type="GO" id="GO:0046872">
    <property type="term" value="F:metal ion binding"/>
    <property type="evidence" value="ECO:0007669"/>
    <property type="project" value="UniProtKB-KW"/>
</dbReference>
<protein>
    <submittedName>
        <fullName evidence="6">3',5'-cyclic AMP phosphodiesterase CpdA</fullName>
    </submittedName>
</protein>
<evidence type="ECO:0000259" key="5">
    <source>
        <dbReference type="Pfam" id="PF00149"/>
    </source>
</evidence>
<keyword evidence="3" id="KW-0408">Iron</keyword>
<evidence type="ECO:0000256" key="2">
    <source>
        <dbReference type="ARBA" id="ARBA00022801"/>
    </source>
</evidence>
<keyword evidence="1" id="KW-0479">Metal-binding</keyword>
<evidence type="ECO:0000313" key="7">
    <source>
        <dbReference type="Proteomes" id="UP000193711"/>
    </source>
</evidence>
<dbReference type="OrthoDB" id="5241795at2"/>
<dbReference type="SUPFAM" id="SSF56300">
    <property type="entry name" value="Metallo-dependent phosphatases"/>
    <property type="match status" value="1"/>
</dbReference>
<keyword evidence="7" id="KW-1185">Reference proteome</keyword>
<dbReference type="PANTHER" id="PTHR42988:SF2">
    <property type="entry name" value="CYCLIC NUCLEOTIDE PHOSPHODIESTERASE CBUA0032-RELATED"/>
    <property type="match status" value="1"/>
</dbReference>
<dbReference type="EMBL" id="FXBM01000003">
    <property type="protein sequence ID" value="SMH48643.1"/>
    <property type="molecule type" value="Genomic_DNA"/>
</dbReference>
<dbReference type="Pfam" id="PF00149">
    <property type="entry name" value="Metallophos"/>
    <property type="match status" value="1"/>
</dbReference>
<accession>A0A1X7PD27</accession>
<dbReference type="RefSeq" id="WP_085477505.1">
    <property type="nucleotide sequence ID" value="NZ_FXBM01000003.1"/>
</dbReference>
<sequence length="267" mass="27892">MSAETGHLTLLHLSDVHATDGELLYGAVDGLERLERVGAYVVDAGITPEAIVITGDLIQRGHSSAYPALGRALDRLQERVGAPVLTALGNHDDQEAARLLPGHADGHDRVVEIGGLGIVLLDSHDGALGSERLAWLAEQLAAPRPLGTVVALHHPPLASPLPTLARQGLRDAEALLDTLAGTDVRVLLAGHFHHPLAAVVRSIPVSVGPSLAYHQVMNAGPDRVSGHDSAMFSLLQLGADSVTGSTVSLRTPEPLFTSLAHRDAVSA</sequence>
<dbReference type="InterPro" id="IPR029052">
    <property type="entry name" value="Metallo-depent_PP-like"/>
</dbReference>
<dbReference type="Gene3D" id="3.60.21.10">
    <property type="match status" value="1"/>
</dbReference>
<organism evidence="6 7">
    <name type="scientific">Rathayibacter oskolensis</name>
    <dbReference type="NCBI Taxonomy" id="1891671"/>
    <lineage>
        <taxon>Bacteria</taxon>
        <taxon>Bacillati</taxon>
        <taxon>Actinomycetota</taxon>
        <taxon>Actinomycetes</taxon>
        <taxon>Micrococcales</taxon>
        <taxon>Microbacteriaceae</taxon>
        <taxon>Rathayibacter</taxon>
    </lineage>
</organism>
<dbReference type="Proteomes" id="UP000193711">
    <property type="component" value="Unassembled WGS sequence"/>
</dbReference>
<dbReference type="InterPro" id="IPR004843">
    <property type="entry name" value="Calcineurin-like_PHP"/>
</dbReference>
<dbReference type="GO" id="GO:0016787">
    <property type="term" value="F:hydrolase activity"/>
    <property type="evidence" value="ECO:0007669"/>
    <property type="project" value="UniProtKB-KW"/>
</dbReference>
<evidence type="ECO:0000256" key="4">
    <source>
        <dbReference type="ARBA" id="ARBA00025742"/>
    </source>
</evidence>
<dbReference type="AlphaFoldDB" id="A0A1X7PD27"/>
<evidence type="ECO:0000313" key="6">
    <source>
        <dbReference type="EMBL" id="SMH48643.1"/>
    </source>
</evidence>
<reference evidence="7" key="1">
    <citation type="submission" date="2017-04" db="EMBL/GenBank/DDBJ databases">
        <authorList>
            <person name="Varghese N."/>
            <person name="Submissions S."/>
        </authorList>
    </citation>
    <scope>NUCLEOTIDE SEQUENCE [LARGE SCALE GENOMIC DNA]</scope>
    <source>
        <strain evidence="7">VKM Ac-2121</strain>
    </source>
</reference>
<name>A0A1X7PD27_9MICO</name>
<proteinExistence type="inferred from homology"/>
<dbReference type="PANTHER" id="PTHR42988">
    <property type="entry name" value="PHOSPHOHYDROLASE"/>
    <property type="match status" value="1"/>
</dbReference>
<evidence type="ECO:0000256" key="1">
    <source>
        <dbReference type="ARBA" id="ARBA00022723"/>
    </source>
</evidence>
<feature type="domain" description="Calcineurin-like phosphoesterase" evidence="5">
    <location>
        <begin position="9"/>
        <end position="195"/>
    </location>
</feature>
<keyword evidence="2" id="KW-0378">Hydrolase</keyword>
<comment type="similarity">
    <text evidence="4">Belongs to the cyclic nucleotide phosphodiesterase class-III family.</text>
</comment>
<dbReference type="InterPro" id="IPR050884">
    <property type="entry name" value="CNP_phosphodiesterase-III"/>
</dbReference>